<reference evidence="6 7" key="1">
    <citation type="submission" date="2024-10" db="EMBL/GenBank/DDBJ databases">
        <title>The Natural Products Discovery Center: Release of the First 8490 Sequenced Strains for Exploring Actinobacteria Biosynthetic Diversity.</title>
        <authorList>
            <person name="Kalkreuter E."/>
            <person name="Kautsar S.A."/>
            <person name="Yang D."/>
            <person name="Bader C.D."/>
            <person name="Teijaro C.N."/>
            <person name="Fluegel L."/>
            <person name="Davis C.M."/>
            <person name="Simpson J.R."/>
            <person name="Lauterbach L."/>
            <person name="Steele A.D."/>
            <person name="Gui C."/>
            <person name="Meng S."/>
            <person name="Li G."/>
            <person name="Viehrig K."/>
            <person name="Ye F."/>
            <person name="Su P."/>
            <person name="Kiefer A.F."/>
            <person name="Nichols A."/>
            <person name="Cepeda A.J."/>
            <person name="Yan W."/>
            <person name="Fan B."/>
            <person name="Jiang Y."/>
            <person name="Adhikari A."/>
            <person name="Zheng C.-J."/>
            <person name="Schuster L."/>
            <person name="Cowan T.M."/>
            <person name="Smanski M.J."/>
            <person name="Chevrette M.G."/>
            <person name="De Carvalho L.P.S."/>
            <person name="Shen B."/>
        </authorList>
    </citation>
    <scope>NUCLEOTIDE SEQUENCE [LARGE SCALE GENOMIC DNA]</scope>
    <source>
        <strain evidence="6 7">NPDC002593</strain>
    </source>
</reference>
<accession>A0ABW6RR34</accession>
<evidence type="ECO:0000313" key="6">
    <source>
        <dbReference type="EMBL" id="MFF3566456.1"/>
    </source>
</evidence>
<dbReference type="SUPFAM" id="SSF46689">
    <property type="entry name" value="Homeodomain-like"/>
    <property type="match status" value="1"/>
</dbReference>
<organism evidence="6 7">
    <name type="scientific">Nocardia jiangxiensis</name>
    <dbReference type="NCBI Taxonomy" id="282685"/>
    <lineage>
        <taxon>Bacteria</taxon>
        <taxon>Bacillati</taxon>
        <taxon>Actinomycetota</taxon>
        <taxon>Actinomycetes</taxon>
        <taxon>Mycobacteriales</taxon>
        <taxon>Nocardiaceae</taxon>
        <taxon>Nocardia</taxon>
    </lineage>
</organism>
<dbReference type="PRINTS" id="PR00455">
    <property type="entry name" value="HTHTETR"/>
</dbReference>
<evidence type="ECO:0000256" key="1">
    <source>
        <dbReference type="ARBA" id="ARBA00023015"/>
    </source>
</evidence>
<dbReference type="InterPro" id="IPR050109">
    <property type="entry name" value="HTH-type_TetR-like_transc_reg"/>
</dbReference>
<dbReference type="PANTHER" id="PTHR30055:SF234">
    <property type="entry name" value="HTH-TYPE TRANSCRIPTIONAL REGULATOR BETI"/>
    <property type="match status" value="1"/>
</dbReference>
<dbReference type="SUPFAM" id="SSF48498">
    <property type="entry name" value="Tetracyclin repressor-like, C-terminal domain"/>
    <property type="match status" value="1"/>
</dbReference>
<keyword evidence="3" id="KW-0804">Transcription</keyword>
<keyword evidence="1" id="KW-0805">Transcription regulation</keyword>
<keyword evidence="7" id="KW-1185">Reference proteome</keyword>
<gene>
    <name evidence="6" type="ORF">ACFYXQ_01590</name>
</gene>
<protein>
    <submittedName>
        <fullName evidence="6">TetR/AcrR family transcriptional regulator</fullName>
    </submittedName>
</protein>
<dbReference type="EMBL" id="JBIAQY010000001">
    <property type="protein sequence ID" value="MFF3566456.1"/>
    <property type="molecule type" value="Genomic_DNA"/>
</dbReference>
<comment type="caution">
    <text evidence="6">The sequence shown here is derived from an EMBL/GenBank/DDBJ whole genome shotgun (WGS) entry which is preliminary data.</text>
</comment>
<keyword evidence="2 4" id="KW-0238">DNA-binding</keyword>
<dbReference type="Pfam" id="PF00440">
    <property type="entry name" value="TetR_N"/>
    <property type="match status" value="1"/>
</dbReference>
<dbReference type="RefSeq" id="WP_387402416.1">
    <property type="nucleotide sequence ID" value="NZ_JBIAQY010000001.1"/>
</dbReference>
<proteinExistence type="predicted"/>
<feature type="DNA-binding region" description="H-T-H motif" evidence="4">
    <location>
        <begin position="37"/>
        <end position="56"/>
    </location>
</feature>
<sequence length="194" mass="21261">MPKLWNETVEAHRTQVRDAIVDSAAALVFEHGLRAVTMSQIAEHAGIGRATLYKYFPDVDAILRTWHTRRVEEHLAELVRVRAGSGTAGARLTAVLRSYAHGMHRAGRHDRGLVQALHPDEQISDARNRLRELISELIAEAAYSGELRDDIAADELADYCLHALTAAAELGSDAAVDRLVAVTAAGLRLQVEVE</sequence>
<dbReference type="Gene3D" id="1.10.357.10">
    <property type="entry name" value="Tetracycline Repressor, domain 2"/>
    <property type="match status" value="1"/>
</dbReference>
<dbReference type="Proteomes" id="UP001601992">
    <property type="component" value="Unassembled WGS sequence"/>
</dbReference>
<evidence type="ECO:0000256" key="2">
    <source>
        <dbReference type="ARBA" id="ARBA00023125"/>
    </source>
</evidence>
<dbReference type="InterPro" id="IPR001647">
    <property type="entry name" value="HTH_TetR"/>
</dbReference>
<dbReference type="InterPro" id="IPR009057">
    <property type="entry name" value="Homeodomain-like_sf"/>
</dbReference>
<dbReference type="InterPro" id="IPR049445">
    <property type="entry name" value="TetR_SbtR-like_C"/>
</dbReference>
<evidence type="ECO:0000256" key="3">
    <source>
        <dbReference type="ARBA" id="ARBA00023163"/>
    </source>
</evidence>
<evidence type="ECO:0000313" key="7">
    <source>
        <dbReference type="Proteomes" id="UP001601992"/>
    </source>
</evidence>
<name>A0ABW6RR34_9NOCA</name>
<evidence type="ECO:0000256" key="4">
    <source>
        <dbReference type="PROSITE-ProRule" id="PRU00335"/>
    </source>
</evidence>
<dbReference type="PROSITE" id="PS50977">
    <property type="entry name" value="HTH_TETR_2"/>
    <property type="match status" value="1"/>
</dbReference>
<evidence type="ECO:0000259" key="5">
    <source>
        <dbReference type="PROSITE" id="PS50977"/>
    </source>
</evidence>
<dbReference type="PANTHER" id="PTHR30055">
    <property type="entry name" value="HTH-TYPE TRANSCRIPTIONAL REGULATOR RUTR"/>
    <property type="match status" value="1"/>
</dbReference>
<dbReference type="InterPro" id="IPR036271">
    <property type="entry name" value="Tet_transcr_reg_TetR-rel_C_sf"/>
</dbReference>
<dbReference type="Pfam" id="PF21597">
    <property type="entry name" value="TetR_C_43"/>
    <property type="match status" value="1"/>
</dbReference>
<feature type="domain" description="HTH tetR-type" evidence="5">
    <location>
        <begin position="14"/>
        <end position="74"/>
    </location>
</feature>